<comment type="similarity">
    <text evidence="1">Belongs to the glycosyl hydrolase 66 family.</text>
</comment>
<dbReference type="AlphaFoldDB" id="A0A5R9GE54"/>
<proteinExistence type="inferred from homology"/>
<dbReference type="RefSeq" id="WP_138195619.1">
    <property type="nucleotide sequence ID" value="NZ_VCIW01000012.1"/>
</dbReference>
<gene>
    <name evidence="3" type="ORF">FE782_17960</name>
</gene>
<dbReference type="InterPro" id="IPR017853">
    <property type="entry name" value="GH"/>
</dbReference>
<keyword evidence="4" id="KW-1185">Reference proteome</keyword>
<dbReference type="InterPro" id="IPR025092">
    <property type="entry name" value="Glyco_hydro_66"/>
</dbReference>
<evidence type="ECO:0000313" key="3">
    <source>
        <dbReference type="EMBL" id="TLS50933.1"/>
    </source>
</evidence>
<protein>
    <recommendedName>
        <fullName evidence="5">Cycloisomaltooligosaccharide glucanotransferase</fullName>
    </recommendedName>
</protein>
<organism evidence="3 4">
    <name type="scientific">Paenibacillus antri</name>
    <dbReference type="NCBI Taxonomy" id="2582848"/>
    <lineage>
        <taxon>Bacteria</taxon>
        <taxon>Bacillati</taxon>
        <taxon>Bacillota</taxon>
        <taxon>Bacilli</taxon>
        <taxon>Bacillales</taxon>
        <taxon>Paenibacillaceae</taxon>
        <taxon>Paenibacillus</taxon>
    </lineage>
</organism>
<dbReference type="OrthoDB" id="9778932at2"/>
<dbReference type="Pfam" id="PF13199">
    <property type="entry name" value="Glyco_hydro_66"/>
    <property type="match status" value="1"/>
</dbReference>
<evidence type="ECO:0000256" key="1">
    <source>
        <dbReference type="ARBA" id="ARBA00010837"/>
    </source>
</evidence>
<dbReference type="Gene3D" id="2.60.40.10">
    <property type="entry name" value="Immunoglobulins"/>
    <property type="match status" value="1"/>
</dbReference>
<dbReference type="InterPro" id="IPR013780">
    <property type="entry name" value="Glyco_hydro_b"/>
</dbReference>
<evidence type="ECO:0008006" key="5">
    <source>
        <dbReference type="Google" id="ProtNLM"/>
    </source>
</evidence>
<dbReference type="Proteomes" id="UP000309676">
    <property type="component" value="Unassembled WGS sequence"/>
</dbReference>
<dbReference type="EMBL" id="VCIW01000012">
    <property type="protein sequence ID" value="TLS50933.1"/>
    <property type="molecule type" value="Genomic_DNA"/>
</dbReference>
<dbReference type="SUPFAM" id="SSF51445">
    <property type="entry name" value="(Trans)glycosidases"/>
    <property type="match status" value="1"/>
</dbReference>
<dbReference type="CDD" id="cd14745">
    <property type="entry name" value="GH66"/>
    <property type="match status" value="1"/>
</dbReference>
<name>A0A5R9GE54_9BACL</name>
<reference evidence="3 4" key="1">
    <citation type="submission" date="2019-05" db="EMBL/GenBank/DDBJ databases">
        <authorList>
            <person name="Narsing Rao M.P."/>
            <person name="Li W.J."/>
        </authorList>
    </citation>
    <scope>NUCLEOTIDE SEQUENCE [LARGE SCALE GENOMIC DNA]</scope>
    <source>
        <strain evidence="3 4">SYSU_K30003</strain>
    </source>
</reference>
<dbReference type="Gene3D" id="3.20.20.80">
    <property type="entry name" value="Glycosidases"/>
    <property type="match status" value="1"/>
</dbReference>
<evidence type="ECO:0000313" key="4">
    <source>
        <dbReference type="Proteomes" id="UP000309676"/>
    </source>
</evidence>
<sequence>MVRGKGSASFVTGTKTSMFTFAFTFTLMSTLLLTLTSCRNETAPTPGDVSGRPGEYIAALSTDRARYEPGRPVAFRAELSRTVADGELVVRLSHLGDDVDRLVVDVTNDDVVTWTWTPPERDYVGYLAEVYVREKGKPLDHATIAVDVSSHWAKFPRYGYLTDFPRMTAEAREDVVDRLNRLHLNGLQFYDWQWKHHRPLKTDGSGGAAPAWPDIANREVSFDTVRGYIDLAHERGMKAMNYNLLFGAYADAENDGAKEAWRLYRDPLATTPDRHELPEAWASDIYIMDPSNPEWLDYLFEEERKAFEALPFDGWHVDQLGDRGTLYTSEGEKRNLMLAYGDMLREAKDTLGVELVMNAVSQFGQRLIAKAPVEFLYTEVWGSHPEYKHLKAIIDENASLSENRLPTVLAAYVNYDLADGAGEFNLPGVLLLDAVIFASGGAHLEAGESLLAKEYFPNRNLLVTPELEARLTAYYDFLVAYQNVLRDGAEELEDAGVSSSAARMSAEPEAGAVWALAKRKGELDVVHFVNLASATSMSWNDADGTMPAPRPMEDVPVSMAAAGNVARIWTASPDRHGGAPTAVDFAQEDGRVTFSLPKLEYWTMAVVEYEKR</sequence>
<keyword evidence="2" id="KW-0732">Signal</keyword>
<evidence type="ECO:0000256" key="2">
    <source>
        <dbReference type="ARBA" id="ARBA00022729"/>
    </source>
</evidence>
<dbReference type="Gene3D" id="2.60.40.1180">
    <property type="entry name" value="Golgi alpha-mannosidase II"/>
    <property type="match status" value="1"/>
</dbReference>
<comment type="caution">
    <text evidence="3">The sequence shown here is derived from an EMBL/GenBank/DDBJ whole genome shotgun (WGS) entry which is preliminary data.</text>
</comment>
<accession>A0A5R9GE54</accession>
<dbReference type="InterPro" id="IPR013783">
    <property type="entry name" value="Ig-like_fold"/>
</dbReference>